<evidence type="ECO:0000313" key="4">
    <source>
        <dbReference type="Proteomes" id="UP000199569"/>
    </source>
</evidence>
<dbReference type="Gene3D" id="3.30.70.100">
    <property type="match status" value="1"/>
</dbReference>
<reference evidence="4" key="1">
    <citation type="submission" date="2016-10" db="EMBL/GenBank/DDBJ databases">
        <authorList>
            <person name="Varghese N."/>
            <person name="Submissions S."/>
        </authorList>
    </citation>
    <scope>NUCLEOTIDE SEQUENCE [LARGE SCALE GENOMIC DNA]</scope>
    <source>
        <strain evidence="4">CGMCC 1.7666</strain>
    </source>
</reference>
<protein>
    <submittedName>
        <fullName evidence="3">Heme-degrading monooxygenase HmoA</fullName>
    </submittedName>
</protein>
<dbReference type="AlphaFoldDB" id="A0A1G5DPE4"/>
<accession>A0A1G5DPE4</accession>
<feature type="region of interest" description="Disordered" evidence="1">
    <location>
        <begin position="100"/>
        <end position="125"/>
    </location>
</feature>
<keyword evidence="3" id="KW-0560">Oxidoreductase</keyword>
<keyword evidence="3" id="KW-0503">Monooxygenase</keyword>
<feature type="compositionally biased region" description="Basic and acidic residues" evidence="1">
    <location>
        <begin position="100"/>
        <end position="114"/>
    </location>
</feature>
<gene>
    <name evidence="3" type="ORF">SAMN02927923_00731</name>
</gene>
<dbReference type="SUPFAM" id="SSF54909">
    <property type="entry name" value="Dimeric alpha+beta barrel"/>
    <property type="match status" value="1"/>
</dbReference>
<evidence type="ECO:0000259" key="2">
    <source>
        <dbReference type="PROSITE" id="PS51725"/>
    </source>
</evidence>
<organism evidence="3 4">
    <name type="scientific">Microvirga guangxiensis</name>
    <dbReference type="NCBI Taxonomy" id="549386"/>
    <lineage>
        <taxon>Bacteria</taxon>
        <taxon>Pseudomonadati</taxon>
        <taxon>Pseudomonadota</taxon>
        <taxon>Alphaproteobacteria</taxon>
        <taxon>Hyphomicrobiales</taxon>
        <taxon>Methylobacteriaceae</taxon>
        <taxon>Microvirga</taxon>
    </lineage>
</organism>
<dbReference type="STRING" id="549386.SAMN02927923_00731"/>
<dbReference type="EMBL" id="FMVJ01000003">
    <property type="protein sequence ID" value="SCY16258.1"/>
    <property type="molecule type" value="Genomic_DNA"/>
</dbReference>
<dbReference type="Proteomes" id="UP000199569">
    <property type="component" value="Unassembled WGS sequence"/>
</dbReference>
<dbReference type="PANTHER" id="PTHR37811">
    <property type="entry name" value="BLL5343 PROTEIN"/>
    <property type="match status" value="1"/>
</dbReference>
<proteinExistence type="predicted"/>
<dbReference type="OrthoDB" id="9797060at2"/>
<dbReference type="GO" id="GO:0004497">
    <property type="term" value="F:monooxygenase activity"/>
    <property type="evidence" value="ECO:0007669"/>
    <property type="project" value="UniProtKB-KW"/>
</dbReference>
<dbReference type="Pfam" id="PF03992">
    <property type="entry name" value="ABM"/>
    <property type="match status" value="1"/>
</dbReference>
<dbReference type="InterPro" id="IPR007138">
    <property type="entry name" value="ABM_dom"/>
</dbReference>
<dbReference type="RefSeq" id="WP_091130229.1">
    <property type="nucleotide sequence ID" value="NZ_FMVJ01000003.1"/>
</dbReference>
<dbReference type="PANTHER" id="PTHR37811:SF2">
    <property type="entry name" value="ABM DOMAIN-CONTAINING PROTEIN"/>
    <property type="match status" value="1"/>
</dbReference>
<evidence type="ECO:0000313" key="3">
    <source>
        <dbReference type="EMBL" id="SCY16258.1"/>
    </source>
</evidence>
<sequence>MIAVIFEVWPDGDSGKRDYLDLAAALRSELLTTDGFISIERFQSLSEPDKLLSLSFWRDEDAVRAWRNLPSHRATQSRGRAGTFRDYRLRVAGVLRDYGLNEREEAPPDSRTAHEGCPLSVRGEG</sequence>
<dbReference type="InterPro" id="IPR052936">
    <property type="entry name" value="Jasmonate_Hydroxylase-like"/>
</dbReference>
<feature type="domain" description="ABM" evidence="2">
    <location>
        <begin position="1"/>
        <end position="95"/>
    </location>
</feature>
<keyword evidence="4" id="KW-1185">Reference proteome</keyword>
<evidence type="ECO:0000256" key="1">
    <source>
        <dbReference type="SAM" id="MobiDB-lite"/>
    </source>
</evidence>
<name>A0A1G5DPE4_9HYPH</name>
<dbReference type="InterPro" id="IPR011008">
    <property type="entry name" value="Dimeric_a/b-barrel"/>
</dbReference>
<dbReference type="PROSITE" id="PS51725">
    <property type="entry name" value="ABM"/>
    <property type="match status" value="1"/>
</dbReference>